<proteinExistence type="predicted"/>
<name>A0ABV3C165_9ACTN</name>
<keyword evidence="1" id="KW-1133">Transmembrane helix</keyword>
<feature type="transmembrane region" description="Helical" evidence="1">
    <location>
        <begin position="124"/>
        <end position="144"/>
    </location>
</feature>
<keyword evidence="3" id="KW-1185">Reference proteome</keyword>
<dbReference type="Proteomes" id="UP001551176">
    <property type="component" value="Unassembled WGS sequence"/>
</dbReference>
<feature type="non-terminal residue" evidence="2">
    <location>
        <position position="1"/>
    </location>
</feature>
<reference evidence="2 3" key="1">
    <citation type="submission" date="2024-06" db="EMBL/GenBank/DDBJ databases">
        <title>The Natural Products Discovery Center: Release of the First 8490 Sequenced Strains for Exploring Actinobacteria Biosynthetic Diversity.</title>
        <authorList>
            <person name="Kalkreuter E."/>
            <person name="Kautsar S.A."/>
            <person name="Yang D."/>
            <person name="Bader C.D."/>
            <person name="Teijaro C.N."/>
            <person name="Fluegel L."/>
            <person name="Davis C.M."/>
            <person name="Simpson J.R."/>
            <person name="Lauterbach L."/>
            <person name="Steele A.D."/>
            <person name="Gui C."/>
            <person name="Meng S."/>
            <person name="Li G."/>
            <person name="Viehrig K."/>
            <person name="Ye F."/>
            <person name="Su P."/>
            <person name="Kiefer A.F."/>
            <person name="Nichols A."/>
            <person name="Cepeda A.J."/>
            <person name="Yan W."/>
            <person name="Fan B."/>
            <person name="Jiang Y."/>
            <person name="Adhikari A."/>
            <person name="Zheng C.-J."/>
            <person name="Schuster L."/>
            <person name="Cowan T.M."/>
            <person name="Smanski M.J."/>
            <person name="Chevrette M.G."/>
            <person name="De Carvalho L.P.S."/>
            <person name="Shen B."/>
        </authorList>
    </citation>
    <scope>NUCLEOTIDE SEQUENCE [LARGE SCALE GENOMIC DNA]</scope>
    <source>
        <strain evidence="2 3">NPDC046838</strain>
    </source>
</reference>
<sequence>FRTMTPRSRFTGFSVQRGAARRLPQLRARRGALLTMKGTIATLYGYGQLVAPLPDRRGLCLLLKLMPLHAWGCVWITAGLVALTCAWLPPRRDWPGFLAVWAITAAWSMSFLVSWWPLGEYPRGWVACLIFGAFGAVCLVAIGWEEPPRARTEPPRET</sequence>
<organism evidence="2 3">
    <name type="scientific">Streptomyces atriruber</name>
    <dbReference type="NCBI Taxonomy" id="545121"/>
    <lineage>
        <taxon>Bacteria</taxon>
        <taxon>Bacillati</taxon>
        <taxon>Actinomycetota</taxon>
        <taxon>Actinomycetes</taxon>
        <taxon>Kitasatosporales</taxon>
        <taxon>Streptomycetaceae</taxon>
        <taxon>Streptomyces</taxon>
    </lineage>
</organism>
<evidence type="ECO:0000256" key="1">
    <source>
        <dbReference type="SAM" id="Phobius"/>
    </source>
</evidence>
<gene>
    <name evidence="2" type="ORF">ABZ921_40935</name>
</gene>
<keyword evidence="1" id="KW-0472">Membrane</keyword>
<feature type="transmembrane region" description="Helical" evidence="1">
    <location>
        <begin position="31"/>
        <end position="49"/>
    </location>
</feature>
<evidence type="ECO:0000313" key="3">
    <source>
        <dbReference type="Proteomes" id="UP001551176"/>
    </source>
</evidence>
<comment type="caution">
    <text evidence="2">The sequence shown here is derived from an EMBL/GenBank/DDBJ whole genome shotgun (WGS) entry which is preliminary data.</text>
</comment>
<protein>
    <submittedName>
        <fullName evidence="2">Uncharacterized protein</fullName>
    </submittedName>
</protein>
<feature type="transmembrane region" description="Helical" evidence="1">
    <location>
        <begin position="69"/>
        <end position="89"/>
    </location>
</feature>
<feature type="transmembrane region" description="Helical" evidence="1">
    <location>
        <begin position="96"/>
        <end position="118"/>
    </location>
</feature>
<dbReference type="RefSeq" id="WP_359358918.1">
    <property type="nucleotide sequence ID" value="NZ_JBEYXV010000046.1"/>
</dbReference>
<keyword evidence="1" id="KW-0812">Transmembrane</keyword>
<evidence type="ECO:0000313" key="2">
    <source>
        <dbReference type="EMBL" id="MEU6827010.1"/>
    </source>
</evidence>
<dbReference type="EMBL" id="JBEYXV010000046">
    <property type="protein sequence ID" value="MEU6827010.1"/>
    <property type="molecule type" value="Genomic_DNA"/>
</dbReference>
<accession>A0ABV3C165</accession>